<dbReference type="Pfam" id="PF05275">
    <property type="entry name" value="CopB"/>
    <property type="match status" value="1"/>
</dbReference>
<keyword evidence="1" id="KW-0732">Signal</keyword>
<dbReference type="Proteomes" id="UP001556220">
    <property type="component" value="Unassembled WGS sequence"/>
</dbReference>
<evidence type="ECO:0000313" key="3">
    <source>
        <dbReference type="Proteomes" id="UP001556220"/>
    </source>
</evidence>
<evidence type="ECO:0000313" key="2">
    <source>
        <dbReference type="EMBL" id="MEW9570794.1"/>
    </source>
</evidence>
<sequence length="411" mass="44001">MTRNRSVTATALQHSLWLAAGLLAASGMVAAQTTPASASSSATMDMGAMPGMGMGHGSGMSMPAASTSVPQPATAAKVRRHHRTPTAKPAHHMPAMSPGAMAPMDTMPGMAHDAMPEMSPPAAAGSVQDANSRAMPGMSPDATKAMDHDAMSGVGSTPHGTDTMGHMSMGPMQGGKPPPAARRSDYSDGIGYGSMSGMDMRDNASLGMLLFDQLEAFDGRDGNGQAWNVQGWYGNDSDKLWVRSEGGQSRGRIGDGDVEALWSHAVATFWNTQFGVRQDLGDGPSRYWAAFGIQGLAPYWLDLEATGYVGPSGRTAACLRVEYELLFTQRLILQPEFEVNAYGQSDPARRLGGGLSDAQFGLRLRYEIRRQFAPYLGVVWTRRFGGTADFARDDRQAIFDRQWVAGVRIWF</sequence>
<name>A0ABV3QAD9_9GAMM</name>
<accession>A0ABV3QAD9</accession>
<feature type="chain" id="PRO_5046632778" evidence="1">
    <location>
        <begin position="32"/>
        <end position="411"/>
    </location>
</feature>
<organism evidence="2 3">
    <name type="scientific">Rhodanobacter lycopersici</name>
    <dbReference type="NCBI Taxonomy" id="3162487"/>
    <lineage>
        <taxon>Bacteria</taxon>
        <taxon>Pseudomonadati</taxon>
        <taxon>Pseudomonadota</taxon>
        <taxon>Gammaproteobacteria</taxon>
        <taxon>Lysobacterales</taxon>
        <taxon>Rhodanobacteraceae</taxon>
        <taxon>Rhodanobacter</taxon>
    </lineage>
</organism>
<evidence type="ECO:0000256" key="1">
    <source>
        <dbReference type="SAM" id="SignalP"/>
    </source>
</evidence>
<gene>
    <name evidence="2" type="ORF">ABQJ54_03460</name>
</gene>
<dbReference type="RefSeq" id="WP_367852867.1">
    <property type="nucleotide sequence ID" value="NZ_JBFOHK010000001.1"/>
</dbReference>
<reference evidence="2 3" key="1">
    <citation type="submission" date="2024-06" db="EMBL/GenBank/DDBJ databases">
        <authorList>
            <person name="Woo H."/>
        </authorList>
    </citation>
    <scope>NUCLEOTIDE SEQUENCE [LARGE SCALE GENOMIC DNA]</scope>
    <source>
        <strain evidence="2 3">Si-c</strain>
    </source>
</reference>
<protein>
    <submittedName>
        <fullName evidence="2">Copper resistance protein B</fullName>
    </submittedName>
</protein>
<dbReference type="EMBL" id="JBFOHK010000001">
    <property type="protein sequence ID" value="MEW9570794.1"/>
    <property type="molecule type" value="Genomic_DNA"/>
</dbReference>
<proteinExistence type="predicted"/>
<comment type="caution">
    <text evidence="2">The sequence shown here is derived from an EMBL/GenBank/DDBJ whole genome shotgun (WGS) entry which is preliminary data.</text>
</comment>
<dbReference type="InterPro" id="IPR007939">
    <property type="entry name" value="Cu-R_B_prcur"/>
</dbReference>
<keyword evidence="3" id="KW-1185">Reference proteome</keyword>
<feature type="signal peptide" evidence="1">
    <location>
        <begin position="1"/>
        <end position="31"/>
    </location>
</feature>